<keyword evidence="6" id="KW-0732">Signal</keyword>
<gene>
    <name evidence="8" type="ORF">D915_010221</name>
</gene>
<dbReference type="Pfam" id="PF02177">
    <property type="entry name" value="APP_N"/>
    <property type="match status" value="1"/>
</dbReference>
<dbReference type="AlphaFoldDB" id="A0A4E0RCL2"/>
<dbReference type="InterPro" id="IPR008155">
    <property type="entry name" value="Amyloid_glyco"/>
</dbReference>
<dbReference type="GO" id="GO:0007417">
    <property type="term" value="P:central nervous system development"/>
    <property type="evidence" value="ECO:0007669"/>
    <property type="project" value="TreeGrafter"/>
</dbReference>
<dbReference type="SUPFAM" id="SSF89811">
    <property type="entry name" value="Amyloid beta a4 protein copper binding domain (domain 2)"/>
    <property type="match status" value="1"/>
</dbReference>
<dbReference type="GO" id="GO:0007409">
    <property type="term" value="P:axonogenesis"/>
    <property type="evidence" value="ECO:0007669"/>
    <property type="project" value="TreeGrafter"/>
</dbReference>
<dbReference type="PROSITE" id="PS51869">
    <property type="entry name" value="APP_E1"/>
    <property type="match status" value="1"/>
</dbReference>
<feature type="disulfide bond" evidence="5">
    <location>
        <begin position="148"/>
        <end position="178"/>
    </location>
</feature>
<comment type="caution">
    <text evidence="5">Lacks conserved residue(s) required for the propagation of feature annotation.</text>
</comment>
<feature type="disulfide bond" evidence="5">
    <location>
        <begin position="95"/>
        <end position="102"/>
    </location>
</feature>
<evidence type="ECO:0000256" key="2">
    <source>
        <dbReference type="ARBA" id="ARBA00022692"/>
    </source>
</evidence>
<keyword evidence="9" id="KW-1185">Reference proteome</keyword>
<dbReference type="PANTHER" id="PTHR23103">
    <property type="entry name" value="ALZHEIMER'S DISEASE BETA-AMYLOID RELATED"/>
    <property type="match status" value="1"/>
</dbReference>
<dbReference type="InterPro" id="IPR036454">
    <property type="entry name" value="Amyloid_glyco_heparin-bd_sf"/>
</dbReference>
<evidence type="ECO:0000259" key="7">
    <source>
        <dbReference type="PROSITE" id="PS51869"/>
    </source>
</evidence>
<feature type="region of interest" description="GFLD subdomain" evidence="5">
    <location>
        <begin position="28"/>
        <end position="124"/>
    </location>
</feature>
<dbReference type="InterPro" id="IPR015849">
    <property type="entry name" value="Amyloid_glyco_heparin-bd"/>
</dbReference>
<feature type="chain" id="PRO_5020024676" description="E1 domain-containing protein" evidence="6">
    <location>
        <begin position="28"/>
        <end position="349"/>
    </location>
</feature>
<feature type="signal peptide" evidence="6">
    <location>
        <begin position="1"/>
        <end position="27"/>
    </location>
</feature>
<organism evidence="8 9">
    <name type="scientific">Fasciola hepatica</name>
    <name type="common">Liver fluke</name>
    <dbReference type="NCBI Taxonomy" id="6192"/>
    <lineage>
        <taxon>Eukaryota</taxon>
        <taxon>Metazoa</taxon>
        <taxon>Spiralia</taxon>
        <taxon>Lophotrochozoa</taxon>
        <taxon>Platyhelminthes</taxon>
        <taxon>Trematoda</taxon>
        <taxon>Digenea</taxon>
        <taxon>Plagiorchiida</taxon>
        <taxon>Echinostomata</taxon>
        <taxon>Echinostomatoidea</taxon>
        <taxon>Fasciolidae</taxon>
        <taxon>Fasciola</taxon>
    </lineage>
</organism>
<dbReference type="SMART" id="SM00006">
    <property type="entry name" value="A4_EXTRA"/>
    <property type="match status" value="1"/>
</dbReference>
<evidence type="ECO:0000313" key="8">
    <source>
        <dbReference type="EMBL" id="THD19137.1"/>
    </source>
</evidence>
<evidence type="ECO:0000256" key="5">
    <source>
        <dbReference type="PROSITE-ProRule" id="PRU01217"/>
    </source>
</evidence>
<protein>
    <recommendedName>
        <fullName evidence="7">E1 domain-containing protein</fullName>
    </recommendedName>
</protein>
<dbReference type="GO" id="GO:0016020">
    <property type="term" value="C:membrane"/>
    <property type="evidence" value="ECO:0007669"/>
    <property type="project" value="UniProtKB-SubCell"/>
</dbReference>
<evidence type="ECO:0000256" key="1">
    <source>
        <dbReference type="ARBA" id="ARBA00004479"/>
    </source>
</evidence>
<dbReference type="GO" id="GO:0046914">
    <property type="term" value="F:transition metal ion binding"/>
    <property type="evidence" value="ECO:0007669"/>
    <property type="project" value="InterPro"/>
</dbReference>
<keyword evidence="4" id="KW-0472">Membrane</keyword>
<dbReference type="PANTHER" id="PTHR23103:SF15">
    <property type="entry name" value="AMYLOID-BETA-LIKE PROTEIN"/>
    <property type="match status" value="1"/>
</dbReference>
<dbReference type="Gene3D" id="3.90.570.10">
    <property type="entry name" value="Amyloidogenic glycoprotein, heparin-binding domain"/>
    <property type="match status" value="1"/>
</dbReference>
<keyword evidence="3" id="KW-1133">Transmembrane helix</keyword>
<comment type="caution">
    <text evidence="8">The sequence shown here is derived from an EMBL/GenBank/DDBJ whole genome shotgun (WGS) entry which is preliminary data.</text>
</comment>
<evidence type="ECO:0000256" key="6">
    <source>
        <dbReference type="SAM" id="SignalP"/>
    </source>
</evidence>
<dbReference type="Proteomes" id="UP000230066">
    <property type="component" value="Unassembled WGS sequence"/>
</dbReference>
<evidence type="ECO:0000256" key="3">
    <source>
        <dbReference type="ARBA" id="ARBA00022989"/>
    </source>
</evidence>
<comment type="similarity">
    <text evidence="5">Belongs to the APP family.</text>
</comment>
<name>A0A4E0RCL2_FASHE</name>
<evidence type="ECO:0000313" key="9">
    <source>
        <dbReference type="Proteomes" id="UP000230066"/>
    </source>
</evidence>
<dbReference type="InterPro" id="IPR008154">
    <property type="entry name" value="Amyloid_glyco_extra"/>
</dbReference>
<dbReference type="InterPro" id="IPR036669">
    <property type="entry name" value="Amyloid_Cu-bd_sf"/>
</dbReference>
<dbReference type="GO" id="GO:0008201">
    <property type="term" value="F:heparin binding"/>
    <property type="evidence" value="ECO:0007669"/>
    <property type="project" value="UniProtKB-UniRule"/>
</dbReference>
<accession>A0A4E0RCL2</accession>
<feature type="domain" description="E1" evidence="7">
    <location>
        <begin position="28"/>
        <end position="199"/>
    </location>
</feature>
<proteinExistence type="inferred from homology"/>
<keyword evidence="5" id="KW-1015">Disulfide bond</keyword>
<feature type="region of interest" description="CuBD subdomain" evidence="5">
    <location>
        <begin position="131"/>
        <end position="199"/>
    </location>
</feature>
<sequence length="349" mass="39177">MFSCRFQMVFLQSVFLFLLTTFICTWGKDIPTAVAFKCGKPSLYLTPLGWNVDDEQSCLHREKDIIAYCQRVYNDTSLMRVAFTTVIEVALPNWCHVNRSDCPPTLANRTTYPIQPWICSGAPPSQLTVPVNCSLRRIDDPRHEGYSCHKADYWKRAAGDACRSNHTTLFNSMPIKPCIRVGSYGTMHYLGADIVCCSSTPLPQQPQDTYDHDWSQSLTGFSQSVIGSADTSLIITNDERLYTTYLNAVPDQSTENKAHENQRYKAAKSAENEAFTERKNILESQLSSAEFALSASDWSSNPKQTQEAEDALHKVSMSTRARTALLHEQFGFFAHSLNISSDRVVQAPG</sequence>
<comment type="subcellular location">
    <subcellularLocation>
        <location evidence="1">Membrane</location>
        <topology evidence="1">Single-pass type I membrane protein</topology>
    </subcellularLocation>
</comment>
<dbReference type="SUPFAM" id="SSF56491">
    <property type="entry name" value="A heparin-binding domain"/>
    <property type="match status" value="1"/>
</dbReference>
<keyword evidence="2" id="KW-0812">Transmembrane</keyword>
<reference evidence="8" key="1">
    <citation type="submission" date="2019-03" db="EMBL/GenBank/DDBJ databases">
        <title>Improved annotation for the trematode Fasciola hepatica.</title>
        <authorList>
            <person name="Choi Y.-J."/>
            <person name="Martin J."/>
            <person name="Mitreva M."/>
        </authorList>
    </citation>
    <scope>NUCLEOTIDE SEQUENCE [LARGE SCALE GENOMIC DNA]</scope>
</reference>
<evidence type="ECO:0000256" key="4">
    <source>
        <dbReference type="ARBA" id="ARBA00023136"/>
    </source>
</evidence>
<dbReference type="EMBL" id="JXXN02007252">
    <property type="protein sequence ID" value="THD19137.1"/>
    <property type="molecule type" value="Genomic_DNA"/>
</dbReference>